<reference evidence="2" key="1">
    <citation type="journal article" date="2022" name="Mol. Ecol. Resour.">
        <title>The genomes of chicory, endive, great burdock and yacon provide insights into Asteraceae palaeo-polyploidization history and plant inulin production.</title>
        <authorList>
            <person name="Fan W."/>
            <person name="Wang S."/>
            <person name="Wang H."/>
            <person name="Wang A."/>
            <person name="Jiang F."/>
            <person name="Liu H."/>
            <person name="Zhao H."/>
            <person name="Xu D."/>
            <person name="Zhang Y."/>
        </authorList>
    </citation>
    <scope>NUCLEOTIDE SEQUENCE [LARGE SCALE GENOMIC DNA]</scope>
    <source>
        <strain evidence="2">cv. Niubang</strain>
    </source>
</reference>
<dbReference type="Proteomes" id="UP001055879">
    <property type="component" value="Linkage Group LG14"/>
</dbReference>
<name>A0ACB8Y1S6_ARCLA</name>
<comment type="caution">
    <text evidence="1">The sequence shown here is derived from an EMBL/GenBank/DDBJ whole genome shotgun (WGS) entry which is preliminary data.</text>
</comment>
<sequence length="113" mass="12946">MAFRPVDDHVASLKRDISPCKDRKCVVLRSNVLDIDLSERKVEVPPMCLYFLFIVPRAFFLINPFGPQISNKIDFQFGNNTLNSSQIHHSITFLAKTPHNISLQFDQNPKSIC</sequence>
<organism evidence="1 2">
    <name type="scientific">Arctium lappa</name>
    <name type="common">Greater burdock</name>
    <name type="synonym">Lappa major</name>
    <dbReference type="NCBI Taxonomy" id="4217"/>
    <lineage>
        <taxon>Eukaryota</taxon>
        <taxon>Viridiplantae</taxon>
        <taxon>Streptophyta</taxon>
        <taxon>Embryophyta</taxon>
        <taxon>Tracheophyta</taxon>
        <taxon>Spermatophyta</taxon>
        <taxon>Magnoliopsida</taxon>
        <taxon>eudicotyledons</taxon>
        <taxon>Gunneridae</taxon>
        <taxon>Pentapetalae</taxon>
        <taxon>asterids</taxon>
        <taxon>campanulids</taxon>
        <taxon>Asterales</taxon>
        <taxon>Asteraceae</taxon>
        <taxon>Carduoideae</taxon>
        <taxon>Cardueae</taxon>
        <taxon>Arctiinae</taxon>
        <taxon>Arctium</taxon>
    </lineage>
</organism>
<evidence type="ECO:0000313" key="2">
    <source>
        <dbReference type="Proteomes" id="UP001055879"/>
    </source>
</evidence>
<reference evidence="1 2" key="2">
    <citation type="journal article" date="2022" name="Mol. Ecol. Resour.">
        <title>The genomes of chicory, endive, great burdock and yacon provide insights into Asteraceae paleo-polyploidization history and plant inulin production.</title>
        <authorList>
            <person name="Fan W."/>
            <person name="Wang S."/>
            <person name="Wang H."/>
            <person name="Wang A."/>
            <person name="Jiang F."/>
            <person name="Liu H."/>
            <person name="Zhao H."/>
            <person name="Xu D."/>
            <person name="Zhang Y."/>
        </authorList>
    </citation>
    <scope>NUCLEOTIDE SEQUENCE [LARGE SCALE GENOMIC DNA]</scope>
    <source>
        <strain evidence="2">cv. Niubang</strain>
    </source>
</reference>
<gene>
    <name evidence="1" type="ORF">L6452_36755</name>
</gene>
<keyword evidence="2" id="KW-1185">Reference proteome</keyword>
<accession>A0ACB8Y1S6</accession>
<protein>
    <submittedName>
        <fullName evidence="1">Uncharacterized protein</fullName>
    </submittedName>
</protein>
<dbReference type="EMBL" id="CM042060">
    <property type="protein sequence ID" value="KAI3677491.1"/>
    <property type="molecule type" value="Genomic_DNA"/>
</dbReference>
<evidence type="ECO:0000313" key="1">
    <source>
        <dbReference type="EMBL" id="KAI3677491.1"/>
    </source>
</evidence>
<proteinExistence type="predicted"/>